<accession>A0A1R2C308</accession>
<dbReference type="EMBL" id="MPUH01000305">
    <property type="protein sequence ID" value="OMJ83414.1"/>
    <property type="molecule type" value="Genomic_DNA"/>
</dbReference>
<gene>
    <name evidence="1" type="ORF">SteCoe_15685</name>
</gene>
<evidence type="ECO:0000313" key="2">
    <source>
        <dbReference type="Proteomes" id="UP000187209"/>
    </source>
</evidence>
<evidence type="ECO:0000313" key="1">
    <source>
        <dbReference type="EMBL" id="OMJ83414.1"/>
    </source>
</evidence>
<proteinExistence type="predicted"/>
<protein>
    <submittedName>
        <fullName evidence="1">Uncharacterized protein</fullName>
    </submittedName>
</protein>
<comment type="caution">
    <text evidence="1">The sequence shown here is derived from an EMBL/GenBank/DDBJ whole genome shotgun (WGS) entry which is preliminary data.</text>
</comment>
<organism evidence="1 2">
    <name type="scientific">Stentor coeruleus</name>
    <dbReference type="NCBI Taxonomy" id="5963"/>
    <lineage>
        <taxon>Eukaryota</taxon>
        <taxon>Sar</taxon>
        <taxon>Alveolata</taxon>
        <taxon>Ciliophora</taxon>
        <taxon>Postciliodesmatophora</taxon>
        <taxon>Heterotrichea</taxon>
        <taxon>Heterotrichida</taxon>
        <taxon>Stentoridae</taxon>
        <taxon>Stentor</taxon>
    </lineage>
</organism>
<keyword evidence="2" id="KW-1185">Reference proteome</keyword>
<dbReference type="AlphaFoldDB" id="A0A1R2C308"/>
<sequence length="252" mass="28580">MCKLSNLCQGHDTNCDCKTSLYQCEIIKPVPIPLMKCSESDFMETFIRIISQQNELIKSIAEQTKATLEKISELVNQDSIEKAQINPVTNEDITTSTTLLHTLCGENTNFSHFLHLDNDIPTPAYKERAFSLILSIQDLQGNKTILPRTVIFKVLLYTAENPPKLLSISTSGDKIMRGTLEVEGESVIFFRKIIVKEVTSHFRNGSLFFVIVPKDADYIKPLIIENFIIKARKMPNDEIKKKCKIAQDEVQV</sequence>
<name>A0A1R2C308_9CILI</name>
<reference evidence="1 2" key="1">
    <citation type="submission" date="2016-11" db="EMBL/GenBank/DDBJ databases">
        <title>The macronuclear genome of Stentor coeruleus: a giant cell with tiny introns.</title>
        <authorList>
            <person name="Slabodnick M."/>
            <person name="Ruby J.G."/>
            <person name="Reiff S.B."/>
            <person name="Swart E.C."/>
            <person name="Gosai S."/>
            <person name="Prabakaran S."/>
            <person name="Witkowska E."/>
            <person name="Larue G.E."/>
            <person name="Fisher S."/>
            <person name="Freeman R.M."/>
            <person name="Gunawardena J."/>
            <person name="Chu W."/>
            <person name="Stover N.A."/>
            <person name="Gregory B.D."/>
            <person name="Nowacki M."/>
            <person name="Derisi J."/>
            <person name="Roy S.W."/>
            <person name="Marshall W.F."/>
            <person name="Sood P."/>
        </authorList>
    </citation>
    <scope>NUCLEOTIDE SEQUENCE [LARGE SCALE GENOMIC DNA]</scope>
    <source>
        <strain evidence="1">WM001</strain>
    </source>
</reference>
<dbReference type="Proteomes" id="UP000187209">
    <property type="component" value="Unassembled WGS sequence"/>
</dbReference>